<evidence type="ECO:0000313" key="9">
    <source>
        <dbReference type="EMBL" id="MFC1853680.1"/>
    </source>
</evidence>
<dbReference type="InterPro" id="IPR008271">
    <property type="entry name" value="Ser/Thr_kinase_AS"/>
</dbReference>
<feature type="domain" description="Protein kinase" evidence="8">
    <location>
        <begin position="7"/>
        <end position="265"/>
    </location>
</feature>
<dbReference type="InterPro" id="IPR011009">
    <property type="entry name" value="Kinase-like_dom_sf"/>
</dbReference>
<organism evidence="9 10">
    <name type="scientific">candidate division CSSED10-310 bacterium</name>
    <dbReference type="NCBI Taxonomy" id="2855610"/>
    <lineage>
        <taxon>Bacteria</taxon>
        <taxon>Bacteria division CSSED10-310</taxon>
    </lineage>
</organism>
<evidence type="ECO:0000256" key="5">
    <source>
        <dbReference type="ARBA" id="ARBA00022777"/>
    </source>
</evidence>
<comment type="caution">
    <text evidence="9">The sequence shown here is derived from an EMBL/GenBank/DDBJ whole genome shotgun (WGS) entry which is preliminary data.</text>
</comment>
<feature type="binding site" evidence="7">
    <location>
        <position position="36"/>
    </location>
    <ligand>
        <name>ATP</name>
        <dbReference type="ChEBI" id="CHEBI:30616"/>
    </ligand>
</feature>
<dbReference type="InterPro" id="IPR017441">
    <property type="entry name" value="Protein_kinase_ATP_BS"/>
</dbReference>
<dbReference type="InterPro" id="IPR000719">
    <property type="entry name" value="Prot_kinase_dom"/>
</dbReference>
<evidence type="ECO:0000256" key="2">
    <source>
        <dbReference type="ARBA" id="ARBA00012513"/>
    </source>
</evidence>
<dbReference type="CDD" id="cd14014">
    <property type="entry name" value="STKc_PknB_like"/>
    <property type="match status" value="1"/>
</dbReference>
<dbReference type="InterPro" id="IPR050660">
    <property type="entry name" value="NEK_Ser/Thr_kinase"/>
</dbReference>
<proteinExistence type="inferred from homology"/>
<dbReference type="PANTHER" id="PTHR43671">
    <property type="entry name" value="SERINE/THREONINE-PROTEIN KINASE NEK"/>
    <property type="match status" value="1"/>
</dbReference>
<dbReference type="EC" id="2.7.11.1" evidence="2"/>
<keyword evidence="6 7" id="KW-0067">ATP-binding</keyword>
<evidence type="ECO:0000259" key="8">
    <source>
        <dbReference type="PROSITE" id="PS50011"/>
    </source>
</evidence>
<evidence type="ECO:0000256" key="6">
    <source>
        <dbReference type="ARBA" id="ARBA00022840"/>
    </source>
</evidence>
<dbReference type="EMBL" id="JBHPBY010000571">
    <property type="protein sequence ID" value="MFC1853680.1"/>
    <property type="molecule type" value="Genomic_DNA"/>
</dbReference>
<name>A0ABV6Z5H9_UNCC1</name>
<sequence length="601" mass="68567">MIRIKRFTIEKEIGKGGFGTVLLATDTLLKRKVALKVLHFTQTDNFEQEKETFLTEAQIIARLEHQNIVSVHDVIEDGGKLYIAMQFVEGESLADKLTQQKKIDVQTVSSALIDLIDALEYAHKHGVIHRDIKPANILVNVENEFILTDFGLAKIIEKDLSVKTAGIKGTPLYMAPEQVSGEGVDERSDLFSLSCVLYEIMTGEKPFHGRNIMSLGYKILHEDPCHLQSKSKLLAEPWKHFLAKGLAKSKIQRFQTAAEMKQAFINTVQMKSTVQSEQLCRSFTQTGVDIQKIEALSAPRSDQVPDVGPAEIEKLEKYVTDIGLQCDLSPPRFDTIIDLSSAFVADCTQYLQLLEKSIKREPAASSQHLSLYSISYLCQDLERKFSTANITQTDRVDLTGLLAQIQKNILMKAERLIQQEQQEENLEKTHSDQFFEGFVDSELYSESPQAVAWLENLTSKDELTVFETIGALLHKRQETFLEELYAMDRETQATILSVLWEKVDIIILEGRARSRSIFEAAVALTRDATLKMRWKHIYRLFSQSSQKSLHPRIIRDLLKSYPPEQRRIVGRALLIHPWTPYRQMALEILTPKDYWHVISHH</sequence>
<keyword evidence="10" id="KW-1185">Reference proteome</keyword>
<protein>
    <recommendedName>
        <fullName evidence="2">non-specific serine/threonine protein kinase</fullName>
        <ecNumber evidence="2">2.7.11.1</ecNumber>
    </recommendedName>
</protein>
<keyword evidence="4 7" id="KW-0547">Nucleotide-binding</keyword>
<dbReference type="Proteomes" id="UP001594351">
    <property type="component" value="Unassembled WGS sequence"/>
</dbReference>
<dbReference type="GO" id="GO:0004674">
    <property type="term" value="F:protein serine/threonine kinase activity"/>
    <property type="evidence" value="ECO:0007669"/>
    <property type="project" value="UniProtKB-EC"/>
</dbReference>
<evidence type="ECO:0000256" key="4">
    <source>
        <dbReference type="ARBA" id="ARBA00022741"/>
    </source>
</evidence>
<dbReference type="PROSITE" id="PS00108">
    <property type="entry name" value="PROTEIN_KINASE_ST"/>
    <property type="match status" value="1"/>
</dbReference>
<accession>A0ABV6Z5H9</accession>
<reference evidence="9 10" key="1">
    <citation type="submission" date="2024-09" db="EMBL/GenBank/DDBJ databases">
        <title>Laminarin stimulates single cell rates of sulfate reduction while oxygen inhibits transcriptomic activity in coastal marine sediment.</title>
        <authorList>
            <person name="Lindsay M."/>
            <person name="Orcutt B."/>
            <person name="Emerson D."/>
            <person name="Stepanauskas R."/>
            <person name="D'Angelo T."/>
        </authorList>
    </citation>
    <scope>NUCLEOTIDE SEQUENCE [LARGE SCALE GENOMIC DNA]</scope>
    <source>
        <strain evidence="9">SAG AM-311-K15</strain>
    </source>
</reference>
<comment type="similarity">
    <text evidence="1">Belongs to the protein kinase superfamily. NEK Ser/Thr protein kinase family. NIMA subfamily.</text>
</comment>
<keyword evidence="3 9" id="KW-0808">Transferase</keyword>
<dbReference type="Gene3D" id="1.10.510.10">
    <property type="entry name" value="Transferase(Phosphotransferase) domain 1"/>
    <property type="match status" value="1"/>
</dbReference>
<dbReference type="PROSITE" id="PS00107">
    <property type="entry name" value="PROTEIN_KINASE_ATP"/>
    <property type="match status" value="1"/>
</dbReference>
<gene>
    <name evidence="9" type="ORF">ACFL27_26145</name>
</gene>
<feature type="non-terminal residue" evidence="9">
    <location>
        <position position="601"/>
    </location>
</feature>
<keyword evidence="5 9" id="KW-0418">Kinase</keyword>
<dbReference type="Pfam" id="PF00069">
    <property type="entry name" value="Pkinase"/>
    <property type="match status" value="1"/>
</dbReference>
<evidence type="ECO:0000256" key="7">
    <source>
        <dbReference type="PROSITE-ProRule" id="PRU10141"/>
    </source>
</evidence>
<dbReference type="PROSITE" id="PS50011">
    <property type="entry name" value="PROTEIN_KINASE_DOM"/>
    <property type="match status" value="1"/>
</dbReference>
<dbReference type="PANTHER" id="PTHR43671:SF13">
    <property type="entry name" value="SERINE_THREONINE-PROTEIN KINASE NEK2"/>
    <property type="match status" value="1"/>
</dbReference>
<evidence type="ECO:0000313" key="10">
    <source>
        <dbReference type="Proteomes" id="UP001594351"/>
    </source>
</evidence>
<dbReference type="SUPFAM" id="SSF56112">
    <property type="entry name" value="Protein kinase-like (PK-like)"/>
    <property type="match status" value="1"/>
</dbReference>
<dbReference type="SMART" id="SM00220">
    <property type="entry name" value="S_TKc"/>
    <property type="match status" value="1"/>
</dbReference>
<evidence type="ECO:0000256" key="1">
    <source>
        <dbReference type="ARBA" id="ARBA00010886"/>
    </source>
</evidence>
<evidence type="ECO:0000256" key="3">
    <source>
        <dbReference type="ARBA" id="ARBA00022679"/>
    </source>
</evidence>